<dbReference type="Pfam" id="PF13478">
    <property type="entry name" value="XdhC_C"/>
    <property type="match status" value="1"/>
</dbReference>
<organism evidence="3">
    <name type="scientific">Moorella thermoacetica Y72</name>
    <dbReference type="NCBI Taxonomy" id="1325331"/>
    <lineage>
        <taxon>Bacteria</taxon>
        <taxon>Bacillati</taxon>
        <taxon>Bacillota</taxon>
        <taxon>Clostridia</taxon>
        <taxon>Neomoorellales</taxon>
        <taxon>Neomoorellaceae</taxon>
        <taxon>Neomoorella</taxon>
    </lineage>
</organism>
<evidence type="ECO:0000259" key="1">
    <source>
        <dbReference type="Pfam" id="PF02625"/>
    </source>
</evidence>
<name>A0A0S6UAJ0_NEOTH</name>
<dbReference type="Gene3D" id="3.40.50.720">
    <property type="entry name" value="NAD(P)-binding Rossmann-like Domain"/>
    <property type="match status" value="1"/>
</dbReference>
<feature type="domain" description="XdhC Rossmann" evidence="2">
    <location>
        <begin position="116"/>
        <end position="257"/>
    </location>
</feature>
<sequence length="265" mass="28582">MSISAWTVLRGGGWLRMGKLAFFQELLAALEEQRPAVAATVVKVEGEVPGMAVGSHFLWMPDGRYEGPGAAVLEETLGEVAPGVLAGHRPRLETVKVKGGNITLFLEPVLPEPRILILGGGHVGQQVAAAAKLVGYRVTVVDDRPDFANKALFPAADRIICAPFTTALQEIEINPSTFIVIVTRGHRYDYECLRAVIQAPAAYIGMIGSRRRVQGVRERLLEEGVDPQALARVHAPIGLDIGAETPAEIAISILAEIIRVYRRGV</sequence>
<proteinExistence type="predicted"/>
<evidence type="ECO:0000313" key="3">
    <source>
        <dbReference type="EMBL" id="GAF25197.1"/>
    </source>
</evidence>
<dbReference type="InterPro" id="IPR052698">
    <property type="entry name" value="MoCofactor_Util/Proc"/>
</dbReference>
<dbReference type="SUPFAM" id="SSF51735">
    <property type="entry name" value="NAD(P)-binding Rossmann-fold domains"/>
    <property type="match status" value="1"/>
</dbReference>
<dbReference type="InterPro" id="IPR027051">
    <property type="entry name" value="XdhC_Rossmann_dom"/>
</dbReference>
<dbReference type="InterPro" id="IPR036188">
    <property type="entry name" value="FAD/NAD-bd_sf"/>
</dbReference>
<evidence type="ECO:0000259" key="2">
    <source>
        <dbReference type="Pfam" id="PF13478"/>
    </source>
</evidence>
<dbReference type="PANTHER" id="PTHR30388">
    <property type="entry name" value="ALDEHYDE OXIDOREDUCTASE MOLYBDENUM COFACTOR ASSEMBLY PROTEIN"/>
    <property type="match status" value="1"/>
</dbReference>
<dbReference type="Proteomes" id="UP000063718">
    <property type="component" value="Unassembled WGS sequence"/>
</dbReference>
<dbReference type="InterPro" id="IPR003777">
    <property type="entry name" value="XdhC_CoxI"/>
</dbReference>
<dbReference type="PANTHER" id="PTHR30388:SF6">
    <property type="entry name" value="XANTHINE DEHYDROGENASE SUBUNIT A-RELATED"/>
    <property type="match status" value="1"/>
</dbReference>
<dbReference type="SUPFAM" id="SSF51905">
    <property type="entry name" value="FAD/NAD(P)-binding domain"/>
    <property type="match status" value="1"/>
</dbReference>
<feature type="domain" description="XdhC- CoxI" evidence="1">
    <location>
        <begin position="30"/>
        <end position="94"/>
    </location>
</feature>
<dbReference type="AlphaFoldDB" id="A0A0S6UAJ0"/>
<reference evidence="3" key="1">
    <citation type="journal article" date="2014" name="Gene">
        <title>Genome-guided analysis of transformation efficiency and carbon dioxide assimilation by Moorella thermoacetica Y72.</title>
        <authorList>
            <person name="Tsukahara K."/>
            <person name="Kita A."/>
            <person name="Nakashimada Y."/>
            <person name="Hoshino T."/>
            <person name="Murakami K."/>
        </authorList>
    </citation>
    <scope>NUCLEOTIDE SEQUENCE [LARGE SCALE GENOMIC DNA]</scope>
    <source>
        <strain evidence="3">Y72</strain>
    </source>
</reference>
<dbReference type="EMBL" id="DF238840">
    <property type="protein sequence ID" value="GAF25197.1"/>
    <property type="molecule type" value="Genomic_DNA"/>
</dbReference>
<gene>
    <name evidence="3" type="ORF">MTY_0527</name>
</gene>
<dbReference type="InterPro" id="IPR036291">
    <property type="entry name" value="NAD(P)-bd_dom_sf"/>
</dbReference>
<dbReference type="Pfam" id="PF02625">
    <property type="entry name" value="XdhC_CoxI"/>
    <property type="match status" value="1"/>
</dbReference>
<protein>
    <submittedName>
        <fullName evidence="3">Xanthine and CO dehydrogenases maturation factor, XdhC/CoxF family</fullName>
    </submittedName>
</protein>
<accession>A0A0S6UAJ0</accession>